<comment type="similarity">
    <text evidence="2 9">Belongs to the G-protein coupled receptor 1 family.</text>
</comment>
<dbReference type="SMART" id="SM01381">
    <property type="entry name" value="7TM_GPCR_Srsx"/>
    <property type="match status" value="1"/>
</dbReference>
<evidence type="ECO:0000256" key="6">
    <source>
        <dbReference type="ARBA" id="ARBA00023136"/>
    </source>
</evidence>
<keyword evidence="14" id="KW-1185">Reference proteome</keyword>
<dbReference type="SUPFAM" id="SSF81321">
    <property type="entry name" value="Family A G protein-coupled receptor-like"/>
    <property type="match status" value="1"/>
</dbReference>
<keyword evidence="5 9" id="KW-0297">G-protein coupled receptor</keyword>
<evidence type="ECO:0000256" key="3">
    <source>
        <dbReference type="ARBA" id="ARBA00022692"/>
    </source>
</evidence>
<feature type="transmembrane region" description="Helical" evidence="11">
    <location>
        <begin position="477"/>
        <end position="501"/>
    </location>
</feature>
<feature type="transmembrane region" description="Helical" evidence="11">
    <location>
        <begin position="390"/>
        <end position="414"/>
    </location>
</feature>
<dbReference type="PROSITE" id="PS50262">
    <property type="entry name" value="G_PROTEIN_RECEP_F1_2"/>
    <property type="match status" value="1"/>
</dbReference>
<dbReference type="GO" id="GO:0004983">
    <property type="term" value="F:neuropeptide Y receptor activity"/>
    <property type="evidence" value="ECO:0007669"/>
    <property type="project" value="InterPro"/>
</dbReference>
<evidence type="ECO:0000256" key="5">
    <source>
        <dbReference type="ARBA" id="ARBA00023040"/>
    </source>
</evidence>
<dbReference type="PRINTS" id="PR00237">
    <property type="entry name" value="GPCRRHODOPSN"/>
</dbReference>
<comment type="subcellular location">
    <subcellularLocation>
        <location evidence="1">Membrane</location>
        <topology evidence="1">Multi-pass membrane protein</topology>
    </subcellularLocation>
</comment>
<evidence type="ECO:0000256" key="4">
    <source>
        <dbReference type="ARBA" id="ARBA00022989"/>
    </source>
</evidence>
<evidence type="ECO:0000256" key="10">
    <source>
        <dbReference type="SAM" id="MobiDB-lite"/>
    </source>
</evidence>
<reference evidence="13" key="1">
    <citation type="journal article" date="2011" name="Genome Biol.">
        <title>The draft genome of the carcinogenic human liver fluke Clonorchis sinensis.</title>
        <authorList>
            <person name="Wang X."/>
            <person name="Chen W."/>
            <person name="Huang Y."/>
            <person name="Sun J."/>
            <person name="Men J."/>
            <person name="Liu H."/>
            <person name="Luo F."/>
            <person name="Guo L."/>
            <person name="Lv X."/>
            <person name="Deng C."/>
            <person name="Zhou C."/>
            <person name="Fan Y."/>
            <person name="Li X."/>
            <person name="Huang L."/>
            <person name="Hu Y."/>
            <person name="Liang C."/>
            <person name="Hu X."/>
            <person name="Xu J."/>
            <person name="Yu X."/>
        </authorList>
    </citation>
    <scope>NUCLEOTIDE SEQUENCE [LARGE SCALE GENOMIC DNA]</scope>
    <source>
        <strain evidence="13">Henan</strain>
    </source>
</reference>
<feature type="region of interest" description="Disordered" evidence="10">
    <location>
        <begin position="360"/>
        <end position="381"/>
    </location>
</feature>
<protein>
    <submittedName>
        <fullName evidence="13">Neuropeptide Y receptor invertebrate</fullName>
    </submittedName>
</protein>
<feature type="transmembrane region" description="Helical" evidence="11">
    <location>
        <begin position="151"/>
        <end position="172"/>
    </location>
</feature>
<dbReference type="EMBL" id="DF142878">
    <property type="protein sequence ID" value="GAA37014.2"/>
    <property type="molecule type" value="Genomic_DNA"/>
</dbReference>
<feature type="region of interest" description="Disordered" evidence="10">
    <location>
        <begin position="531"/>
        <end position="550"/>
    </location>
</feature>
<evidence type="ECO:0000256" key="1">
    <source>
        <dbReference type="ARBA" id="ARBA00004141"/>
    </source>
</evidence>
<evidence type="ECO:0000256" key="11">
    <source>
        <dbReference type="SAM" id="Phobius"/>
    </source>
</evidence>
<dbReference type="Proteomes" id="UP000008909">
    <property type="component" value="Unassembled WGS sequence"/>
</dbReference>
<keyword evidence="8 9" id="KW-0807">Transducer</keyword>
<dbReference type="InterPro" id="IPR000276">
    <property type="entry name" value="GPCR_Rhodpsn"/>
</dbReference>
<gene>
    <name evidence="13" type="ORF">CLF_101377</name>
</gene>
<keyword evidence="7 9" id="KW-0675">Receptor</keyword>
<dbReference type="Pfam" id="PF00001">
    <property type="entry name" value="7tm_1"/>
    <property type="match status" value="1"/>
</dbReference>
<feature type="transmembrane region" description="Helical" evidence="11">
    <location>
        <begin position="231"/>
        <end position="251"/>
    </location>
</feature>
<keyword evidence="4 11" id="KW-1133">Transmembrane helix</keyword>
<evidence type="ECO:0000256" key="8">
    <source>
        <dbReference type="ARBA" id="ARBA00023224"/>
    </source>
</evidence>
<keyword evidence="3 9" id="KW-0812">Transmembrane</keyword>
<keyword evidence="6 11" id="KW-0472">Membrane</keyword>
<reference key="2">
    <citation type="submission" date="2011-10" db="EMBL/GenBank/DDBJ databases">
        <title>The genome and transcriptome sequence of Clonorchis sinensis provide insights into the carcinogenic liver fluke.</title>
        <authorList>
            <person name="Wang X."/>
            <person name="Huang Y."/>
            <person name="Chen W."/>
            <person name="Liu H."/>
            <person name="Guo L."/>
            <person name="Chen Y."/>
            <person name="Luo F."/>
            <person name="Zhou W."/>
            <person name="Sun J."/>
            <person name="Mao Q."/>
            <person name="Liang P."/>
            <person name="Zhou C."/>
            <person name="Tian Y."/>
            <person name="Men J."/>
            <person name="Lv X."/>
            <person name="Huang L."/>
            <person name="Zhou J."/>
            <person name="Hu Y."/>
            <person name="Li R."/>
            <person name="Zhang F."/>
            <person name="Lei H."/>
            <person name="Li X."/>
            <person name="Hu X."/>
            <person name="Liang C."/>
            <person name="Xu J."/>
            <person name="Wu Z."/>
            <person name="Yu X."/>
        </authorList>
    </citation>
    <scope>NUCLEOTIDE SEQUENCE</scope>
    <source>
        <strain>Henan</strain>
    </source>
</reference>
<dbReference type="PANTHER" id="PTHR24235:SF12">
    <property type="entry name" value="G-PROTEIN COUPLED RECEPTORS FAMILY 1 PROFILE DOMAIN-CONTAINING PROTEIN"/>
    <property type="match status" value="1"/>
</dbReference>
<evidence type="ECO:0000256" key="9">
    <source>
        <dbReference type="RuleBase" id="RU000688"/>
    </source>
</evidence>
<feature type="transmembrane region" description="Helical" evidence="11">
    <location>
        <begin position="113"/>
        <end position="139"/>
    </location>
</feature>
<dbReference type="PRINTS" id="PR01012">
    <property type="entry name" value="NRPEPTIDEYR"/>
</dbReference>
<accession>H2KP57</accession>
<name>H2KP57_CLOSI</name>
<sequence length="651" mass="73756">MQPSERMYEQKGSRDRTQSPAWPFAELSDFDESGSNIFARKDHLFGSCEMSKSVSVTRTNSSCNTFINSYASLRHFLENCLNASNSTQHLLNRVFDEEHSAALSHRHFPFPMLLATILVFAVMILVGTFGSGLVIFVVLRKPSMRTRSNLFIMNLAISDLTLCLFTQPFTLYRLLIGHHPWALGSFMCKFSAMFQGTNIFVSTISITAIALDRFQCIVYPSIRPQNTRATIRLLCLAWLMAMLLASPLTYFSRVIQMDVPQCTERADDVVTQRWKISYSLAALLFQYVLPLLIVSIVYSQICLKIRQRWLRERCKTRVVIKAPPEQEAMCRSLSNVTKESLRPGTEMACEIHLPVLPGISDVDQPSTSPRRIEKRQLKPGKRGRRRNRPIILLAGIAIIFALSWLPLNVINVWMDTQEFLMTSRIMQSLNRVTNVSKTNMDRAFLYPNGTSYDLHQTSLLESFDRGSGFQQFGPTMVIVQTVCLCLVFASACINPILYGWLNDTFRKEFHRVLFPSSESEGRCTLGDSSRSLAARRIEPPTNSDKKNKRIHAPKYGKPALFVQNRTHLCSGLDIRKSSEKPQIVNSINVLESGACSHITPMDVRMKDTIKPSNAIVYNSLNEDTRKKTPYPSAVDAEVPIIDINSMTEFEG</sequence>
<evidence type="ECO:0000313" key="14">
    <source>
        <dbReference type="Proteomes" id="UP000008909"/>
    </source>
</evidence>
<organism evidence="13 14">
    <name type="scientific">Clonorchis sinensis</name>
    <name type="common">Chinese liver fluke</name>
    <dbReference type="NCBI Taxonomy" id="79923"/>
    <lineage>
        <taxon>Eukaryota</taxon>
        <taxon>Metazoa</taxon>
        <taxon>Spiralia</taxon>
        <taxon>Lophotrochozoa</taxon>
        <taxon>Platyhelminthes</taxon>
        <taxon>Trematoda</taxon>
        <taxon>Digenea</taxon>
        <taxon>Opisthorchiida</taxon>
        <taxon>Opisthorchiata</taxon>
        <taxon>Opisthorchiidae</taxon>
        <taxon>Clonorchis</taxon>
    </lineage>
</organism>
<dbReference type="GO" id="GO:0016020">
    <property type="term" value="C:membrane"/>
    <property type="evidence" value="ECO:0007669"/>
    <property type="project" value="UniProtKB-SubCell"/>
</dbReference>
<evidence type="ECO:0000256" key="2">
    <source>
        <dbReference type="ARBA" id="ARBA00010663"/>
    </source>
</evidence>
<dbReference type="Gene3D" id="1.20.1070.10">
    <property type="entry name" value="Rhodopsin 7-helix transmembrane proteins"/>
    <property type="match status" value="1"/>
</dbReference>
<feature type="transmembrane region" description="Helical" evidence="11">
    <location>
        <begin position="192"/>
        <end position="211"/>
    </location>
</feature>
<dbReference type="InterPro" id="IPR000611">
    <property type="entry name" value="NPY_rcpt"/>
</dbReference>
<feature type="transmembrane region" description="Helical" evidence="11">
    <location>
        <begin position="284"/>
        <end position="303"/>
    </location>
</feature>
<dbReference type="InterPro" id="IPR017452">
    <property type="entry name" value="GPCR_Rhodpsn_7TM"/>
</dbReference>
<dbReference type="PANTHER" id="PTHR24235">
    <property type="entry name" value="NEUROPEPTIDE Y RECEPTOR"/>
    <property type="match status" value="1"/>
</dbReference>
<evidence type="ECO:0000259" key="12">
    <source>
        <dbReference type="PROSITE" id="PS50262"/>
    </source>
</evidence>
<feature type="compositionally biased region" description="Basic and acidic residues" evidence="10">
    <location>
        <begin position="1"/>
        <end position="17"/>
    </location>
</feature>
<dbReference type="PROSITE" id="PS00237">
    <property type="entry name" value="G_PROTEIN_RECEP_F1_1"/>
    <property type="match status" value="1"/>
</dbReference>
<dbReference type="CDD" id="cd15203">
    <property type="entry name" value="7tmA_NPYR-like"/>
    <property type="match status" value="1"/>
</dbReference>
<evidence type="ECO:0000256" key="7">
    <source>
        <dbReference type="ARBA" id="ARBA00023170"/>
    </source>
</evidence>
<evidence type="ECO:0000313" key="13">
    <source>
        <dbReference type="EMBL" id="GAA37014.2"/>
    </source>
</evidence>
<feature type="region of interest" description="Disordered" evidence="10">
    <location>
        <begin position="1"/>
        <end position="21"/>
    </location>
</feature>
<proteinExistence type="inferred from homology"/>
<dbReference type="AlphaFoldDB" id="H2KP57"/>
<feature type="domain" description="G-protein coupled receptors family 1 profile" evidence="12">
    <location>
        <begin position="130"/>
        <end position="498"/>
    </location>
</feature>